<comment type="subcellular location">
    <subcellularLocation>
        <location evidence="1">Nucleus</location>
        <location evidence="1">Nucleolus</location>
    </subcellularLocation>
</comment>
<organism evidence="2">
    <name type="scientific">Arion vulgaris</name>
    <dbReference type="NCBI Taxonomy" id="1028688"/>
    <lineage>
        <taxon>Eukaryota</taxon>
        <taxon>Metazoa</taxon>
        <taxon>Spiralia</taxon>
        <taxon>Lophotrochozoa</taxon>
        <taxon>Mollusca</taxon>
        <taxon>Gastropoda</taxon>
        <taxon>Heterobranchia</taxon>
        <taxon>Euthyneura</taxon>
        <taxon>Panpulmonata</taxon>
        <taxon>Eupulmonata</taxon>
        <taxon>Stylommatophora</taxon>
        <taxon>Helicina</taxon>
        <taxon>Arionoidea</taxon>
        <taxon>Arionidae</taxon>
        <taxon>Arion</taxon>
    </lineage>
</organism>
<accession>A0A0B7A6R3</accession>
<keyword evidence="1" id="KW-0690">Ribosome biogenesis</keyword>
<comment type="similarity">
    <text evidence="1">Belongs to the HEATR1/UTP10 family.</text>
</comment>
<sequence>YLCKHSSLTQLLTRLSQQVNTEPFLTPLMALLAEKALQDSKSSSAVTSDSNPDDEEEDSAPPSLISLFMDMLNMVPLEQQTVAVVARSVLNWFKVRDTGDAMEIDGDVTDTSGAFKVFRLLENKYSSVLDTVVAELTSADKSRKMKGIIKNLFELSVATAQQDLTSDPTSSLTVCLHHRHGVVRRSAVERLLQDTTLMEDSVSVQSALAMRLQDEDPSVISAVLGSPQRLWEMFE</sequence>
<dbReference type="AlphaFoldDB" id="A0A0B7A6R3"/>
<keyword evidence="1" id="KW-0687">Ribonucleoprotein</keyword>
<dbReference type="PANTHER" id="PTHR13457">
    <property type="entry name" value="BAP28"/>
    <property type="match status" value="1"/>
</dbReference>
<dbReference type="EMBL" id="HACG01028820">
    <property type="protein sequence ID" value="CEK75685.1"/>
    <property type="molecule type" value="Transcribed_RNA"/>
</dbReference>
<feature type="non-terminal residue" evidence="2">
    <location>
        <position position="1"/>
    </location>
</feature>
<dbReference type="GO" id="GO:0034455">
    <property type="term" value="C:t-UTP complex"/>
    <property type="evidence" value="ECO:0007669"/>
    <property type="project" value="TreeGrafter"/>
</dbReference>
<dbReference type="PANTHER" id="PTHR13457:SF1">
    <property type="entry name" value="HEAT REPEAT-CONTAINING PROTEIN 1"/>
    <property type="match status" value="1"/>
</dbReference>
<keyword evidence="1" id="KW-0698">rRNA processing</keyword>
<comment type="function">
    <text evidence="1">Involved in nucleolar processing of pre-18S ribosomal RNA.</text>
</comment>
<evidence type="ECO:0000313" key="2">
    <source>
        <dbReference type="EMBL" id="CEK75685.1"/>
    </source>
</evidence>
<dbReference type="InterPro" id="IPR040191">
    <property type="entry name" value="UTP10"/>
</dbReference>
<proteinExistence type="inferred from homology"/>
<dbReference type="GO" id="GO:0045943">
    <property type="term" value="P:positive regulation of transcription by RNA polymerase I"/>
    <property type="evidence" value="ECO:0007669"/>
    <property type="project" value="TreeGrafter"/>
</dbReference>
<feature type="non-terminal residue" evidence="2">
    <location>
        <position position="235"/>
    </location>
</feature>
<gene>
    <name evidence="2" type="primary">ORF96603</name>
</gene>
<dbReference type="GO" id="GO:0000462">
    <property type="term" value="P:maturation of SSU-rRNA from tricistronic rRNA transcript (SSU-rRNA, 5.8S rRNA, LSU-rRNA)"/>
    <property type="evidence" value="ECO:0007669"/>
    <property type="project" value="TreeGrafter"/>
</dbReference>
<dbReference type="GO" id="GO:0030686">
    <property type="term" value="C:90S preribosome"/>
    <property type="evidence" value="ECO:0007669"/>
    <property type="project" value="TreeGrafter"/>
</dbReference>
<evidence type="ECO:0000256" key="1">
    <source>
        <dbReference type="RuleBase" id="RU367065"/>
    </source>
</evidence>
<protein>
    <recommendedName>
        <fullName evidence="1">HEAT repeat-containing protein 1</fullName>
    </recommendedName>
</protein>
<reference evidence="2" key="1">
    <citation type="submission" date="2014-12" db="EMBL/GenBank/DDBJ databases">
        <title>Insight into the proteome of Arion vulgaris.</title>
        <authorList>
            <person name="Aradska J."/>
            <person name="Bulat T."/>
            <person name="Smidak R."/>
            <person name="Sarate P."/>
            <person name="Gangsoo J."/>
            <person name="Sialana F."/>
            <person name="Bilban M."/>
            <person name="Lubec G."/>
        </authorList>
    </citation>
    <scope>NUCLEOTIDE SEQUENCE</scope>
    <source>
        <tissue evidence="2">Skin</tissue>
    </source>
</reference>
<dbReference type="GO" id="GO:0032040">
    <property type="term" value="C:small-subunit processome"/>
    <property type="evidence" value="ECO:0007669"/>
    <property type="project" value="TreeGrafter"/>
</dbReference>
<dbReference type="GO" id="GO:0030515">
    <property type="term" value="F:snoRNA binding"/>
    <property type="evidence" value="ECO:0007669"/>
    <property type="project" value="TreeGrafter"/>
</dbReference>
<name>A0A0B7A6R3_9EUPU</name>
<keyword evidence="1" id="KW-0539">Nucleus</keyword>